<reference evidence="2" key="1">
    <citation type="journal article" date="2021" name="PeerJ">
        <title>Extensive microbial diversity within the chicken gut microbiome revealed by metagenomics and culture.</title>
        <authorList>
            <person name="Gilroy R."/>
            <person name="Ravi A."/>
            <person name="Getino M."/>
            <person name="Pursley I."/>
            <person name="Horton D.L."/>
            <person name="Alikhan N.F."/>
            <person name="Baker D."/>
            <person name="Gharbi K."/>
            <person name="Hall N."/>
            <person name="Watson M."/>
            <person name="Adriaenssens E.M."/>
            <person name="Foster-Nyarko E."/>
            <person name="Jarju S."/>
            <person name="Secka A."/>
            <person name="Antonio M."/>
            <person name="Oren A."/>
            <person name="Chaudhuri R.R."/>
            <person name="La Ragione R."/>
            <person name="Hildebrand F."/>
            <person name="Pallen M.J."/>
        </authorList>
    </citation>
    <scope>NUCLEOTIDE SEQUENCE</scope>
    <source>
        <strain evidence="2">USAMLcec4-12693</strain>
    </source>
</reference>
<feature type="domain" description="PIN" evidence="1">
    <location>
        <begin position="11"/>
        <end position="122"/>
    </location>
</feature>
<dbReference type="AlphaFoldDB" id="A0A9D3AIH1"/>
<dbReference type="InterPro" id="IPR029060">
    <property type="entry name" value="PIN-like_dom_sf"/>
</dbReference>
<dbReference type="Proteomes" id="UP000813420">
    <property type="component" value="Unassembled WGS sequence"/>
</dbReference>
<dbReference type="PANTHER" id="PTHR34610:SF3">
    <property type="entry name" value="SSL7007 PROTEIN"/>
    <property type="match status" value="1"/>
</dbReference>
<dbReference type="PANTHER" id="PTHR34610">
    <property type="entry name" value="SSL7007 PROTEIN"/>
    <property type="match status" value="1"/>
</dbReference>
<dbReference type="InterPro" id="IPR002716">
    <property type="entry name" value="PIN_dom"/>
</dbReference>
<evidence type="ECO:0000313" key="3">
    <source>
        <dbReference type="Proteomes" id="UP000813420"/>
    </source>
</evidence>
<dbReference type="EMBL" id="DYXE01000019">
    <property type="protein sequence ID" value="HJH48992.1"/>
    <property type="molecule type" value="Genomic_DNA"/>
</dbReference>
<evidence type="ECO:0000313" key="2">
    <source>
        <dbReference type="EMBL" id="HJH48992.1"/>
    </source>
</evidence>
<comment type="caution">
    <text evidence="2">The sequence shown here is derived from an EMBL/GenBank/DDBJ whole genome shotgun (WGS) entry which is preliminary data.</text>
</comment>
<evidence type="ECO:0000259" key="1">
    <source>
        <dbReference type="Pfam" id="PF13470"/>
    </source>
</evidence>
<dbReference type="RefSeq" id="WP_270645389.1">
    <property type="nucleotide sequence ID" value="NZ_DYXE01000019.1"/>
</dbReference>
<dbReference type="NCBIfam" id="TIGR00305">
    <property type="entry name" value="putative toxin-antitoxin system toxin component, PIN family"/>
    <property type="match status" value="1"/>
</dbReference>
<accession>A0A9D3AIH1</accession>
<name>A0A9D3AIH1_9FIRM</name>
<protein>
    <submittedName>
        <fullName evidence="2">Toxin-antitoxin system toxin component, PIN family</fullName>
    </submittedName>
</protein>
<organism evidence="2 3">
    <name type="scientific">Merdimonas faecis</name>
    <dbReference type="NCBI Taxonomy" id="1653435"/>
    <lineage>
        <taxon>Bacteria</taxon>
        <taxon>Bacillati</taxon>
        <taxon>Bacillota</taxon>
        <taxon>Clostridia</taxon>
        <taxon>Lachnospirales</taxon>
        <taxon>Lachnospiraceae</taxon>
        <taxon>Merdimonas</taxon>
    </lineage>
</organism>
<dbReference type="SUPFAM" id="SSF88723">
    <property type="entry name" value="PIN domain-like"/>
    <property type="match status" value="1"/>
</dbReference>
<dbReference type="Gene3D" id="3.40.50.1010">
    <property type="entry name" value="5'-nuclease"/>
    <property type="match status" value="1"/>
</dbReference>
<dbReference type="InterPro" id="IPR002850">
    <property type="entry name" value="PIN_toxin-like"/>
</dbReference>
<dbReference type="Pfam" id="PF13470">
    <property type="entry name" value="PIN_3"/>
    <property type="match status" value="1"/>
</dbReference>
<proteinExistence type="predicted"/>
<reference evidence="2" key="2">
    <citation type="submission" date="2021-09" db="EMBL/GenBank/DDBJ databases">
        <authorList>
            <person name="Gilroy R."/>
        </authorList>
    </citation>
    <scope>NUCLEOTIDE SEQUENCE</scope>
    <source>
        <strain evidence="2">USAMLcec4-12693</strain>
    </source>
</reference>
<gene>
    <name evidence="2" type="ORF">K8V39_01865</name>
</gene>
<sequence length="144" mass="16670">MNKQRKEPIYAVIDTNVIVSALLSSKKDSATVKIVEKLFDKEFIPLLSEEILWEYHSVLRRKKFSFTEELIQSLIDAIENLAEKILPYPADEVLPDMKDLPFYEVVLTKNDPSAYLVTGNIKHFPQKAFVVTPREFLELLQSEK</sequence>